<dbReference type="EMBL" id="CP086359">
    <property type="protein sequence ID" value="UNI20491.1"/>
    <property type="molecule type" value="Genomic_DNA"/>
</dbReference>
<dbReference type="AlphaFoldDB" id="A0A9Q8QKH8"/>
<name>A0A9Q8QKH8_9HYPO</name>
<dbReference type="Proteomes" id="UP000829364">
    <property type="component" value="Chromosome 6"/>
</dbReference>
<feature type="compositionally biased region" description="Basic and acidic residues" evidence="1">
    <location>
        <begin position="113"/>
        <end position="123"/>
    </location>
</feature>
<keyword evidence="3" id="KW-1185">Reference proteome</keyword>
<protein>
    <submittedName>
        <fullName evidence="2">Uncharacterized protein</fullName>
    </submittedName>
</protein>
<proteinExistence type="predicted"/>
<evidence type="ECO:0000313" key="3">
    <source>
        <dbReference type="Proteomes" id="UP000829364"/>
    </source>
</evidence>
<feature type="region of interest" description="Disordered" evidence="1">
    <location>
        <begin position="1"/>
        <end position="35"/>
    </location>
</feature>
<reference evidence="2" key="1">
    <citation type="submission" date="2021-11" db="EMBL/GenBank/DDBJ databases">
        <title>Purpureocillium_takamizusanense_genome.</title>
        <authorList>
            <person name="Nguyen N.-H."/>
        </authorList>
    </citation>
    <scope>NUCLEOTIDE SEQUENCE</scope>
    <source>
        <strain evidence="2">PT3</strain>
    </source>
</reference>
<dbReference type="KEGG" id="ptkz:JDV02_006571"/>
<evidence type="ECO:0000313" key="2">
    <source>
        <dbReference type="EMBL" id="UNI20491.1"/>
    </source>
</evidence>
<feature type="compositionally biased region" description="Basic and acidic residues" evidence="1">
    <location>
        <begin position="8"/>
        <end position="28"/>
    </location>
</feature>
<feature type="region of interest" description="Disordered" evidence="1">
    <location>
        <begin position="113"/>
        <end position="138"/>
    </location>
</feature>
<dbReference type="GeneID" id="72068520"/>
<accession>A0A9Q8QKH8</accession>
<gene>
    <name evidence="2" type="ORF">JDV02_006571</name>
</gene>
<dbReference type="RefSeq" id="XP_047843972.1">
    <property type="nucleotide sequence ID" value="XM_047987981.1"/>
</dbReference>
<organism evidence="2 3">
    <name type="scientific">Purpureocillium takamizusanense</name>
    <dbReference type="NCBI Taxonomy" id="2060973"/>
    <lineage>
        <taxon>Eukaryota</taxon>
        <taxon>Fungi</taxon>
        <taxon>Dikarya</taxon>
        <taxon>Ascomycota</taxon>
        <taxon>Pezizomycotina</taxon>
        <taxon>Sordariomycetes</taxon>
        <taxon>Hypocreomycetidae</taxon>
        <taxon>Hypocreales</taxon>
        <taxon>Ophiocordycipitaceae</taxon>
        <taxon>Purpureocillium</taxon>
    </lineage>
</organism>
<evidence type="ECO:0000256" key="1">
    <source>
        <dbReference type="SAM" id="MobiDB-lite"/>
    </source>
</evidence>
<sequence>MDTSCPETIERPDGSREDEPPWPKEQENKGVAAAEDEDGEFIEEPLSNLAHRLRIPGVGDGFAGHEETVEGAEFCGTDGPSDEEAAGVPGMYGGGVGGEIGVKTDEVGEFREKSLAMRGEDQARAQPVKNGRVGTYGH</sequence>